<name>A0ABY4DZX2_9NEIS</name>
<protein>
    <submittedName>
        <fullName evidence="2">Uncharacterized protein</fullName>
    </submittedName>
</protein>
<gene>
    <name evidence="2" type="ORF">LVJ82_14265</name>
</gene>
<keyword evidence="3" id="KW-1185">Reference proteome</keyword>
<feature type="transmembrane region" description="Helical" evidence="1">
    <location>
        <begin position="94"/>
        <end position="115"/>
    </location>
</feature>
<reference evidence="2 3" key="1">
    <citation type="journal article" date="2022" name="Res Sq">
        <title>Evolution of multicellular longitudinally dividing oral cavity symbionts (Neisseriaceae).</title>
        <authorList>
            <person name="Nyongesa S."/>
            <person name="Weber P."/>
            <person name="Bernet E."/>
            <person name="Pullido F."/>
            <person name="Nieckarz M."/>
            <person name="Delaby M."/>
            <person name="Nieves C."/>
            <person name="Viehboeck T."/>
            <person name="Krause N."/>
            <person name="Rivera-Millot A."/>
            <person name="Nakamura A."/>
            <person name="Vischer N."/>
            <person name="VanNieuwenhze M."/>
            <person name="Brun Y."/>
            <person name="Cava F."/>
            <person name="Bulgheresi S."/>
            <person name="Veyrier F."/>
        </authorList>
    </citation>
    <scope>NUCLEOTIDE SEQUENCE [LARGE SCALE GENOMIC DNA]</scope>
    <source>
        <strain evidence="2 3">SN4</strain>
    </source>
</reference>
<dbReference type="EMBL" id="CP091511">
    <property type="protein sequence ID" value="UOO88618.1"/>
    <property type="molecule type" value="Genomic_DNA"/>
</dbReference>
<feature type="transmembrane region" description="Helical" evidence="1">
    <location>
        <begin position="30"/>
        <end position="49"/>
    </location>
</feature>
<evidence type="ECO:0000313" key="3">
    <source>
        <dbReference type="Proteomes" id="UP000832011"/>
    </source>
</evidence>
<evidence type="ECO:0000256" key="1">
    <source>
        <dbReference type="SAM" id="Phobius"/>
    </source>
</evidence>
<keyword evidence="1" id="KW-1133">Transmembrane helix</keyword>
<sequence length="198" mass="22600">MLSLVVMCVYVGLFAYFVLRSELKQWLTGALVLAAGGSWLLSSVLPGFVYYHGSAFLNLAALYITLSSLFFFVNQWHYHSATGVFYAEPGCPPYLVYLAVSGMMMHLAWLIPLLWSTYQYPDGLSTYSLLGLLQLYFLQPIYWILAQWSLMAMFFVVGRWRKTPLTIVSMGQLQFAFLFGLLAVSAYVIHDLLRYLQH</sequence>
<organism evidence="2 3">
    <name type="scientific">Vitreoscilla massiliensis</name>
    <dbReference type="NCBI Taxonomy" id="1689272"/>
    <lineage>
        <taxon>Bacteria</taxon>
        <taxon>Pseudomonadati</taxon>
        <taxon>Pseudomonadota</taxon>
        <taxon>Betaproteobacteria</taxon>
        <taxon>Neisseriales</taxon>
        <taxon>Neisseriaceae</taxon>
        <taxon>Vitreoscilla</taxon>
    </lineage>
</organism>
<dbReference type="Proteomes" id="UP000832011">
    <property type="component" value="Chromosome"/>
</dbReference>
<feature type="transmembrane region" description="Helical" evidence="1">
    <location>
        <begin position="165"/>
        <end position="189"/>
    </location>
</feature>
<dbReference type="RefSeq" id="WP_058357694.1">
    <property type="nucleotide sequence ID" value="NZ_CABKVG010000010.1"/>
</dbReference>
<accession>A0ABY4DZX2</accession>
<keyword evidence="1" id="KW-0472">Membrane</keyword>
<evidence type="ECO:0000313" key="2">
    <source>
        <dbReference type="EMBL" id="UOO88618.1"/>
    </source>
</evidence>
<proteinExistence type="predicted"/>
<keyword evidence="1" id="KW-0812">Transmembrane</keyword>
<feature type="transmembrane region" description="Helical" evidence="1">
    <location>
        <begin position="56"/>
        <end position="74"/>
    </location>
</feature>